<dbReference type="Pfam" id="PF01638">
    <property type="entry name" value="HxlR"/>
    <property type="match status" value="1"/>
</dbReference>
<dbReference type="Proteomes" id="UP000092498">
    <property type="component" value="Chromosome"/>
</dbReference>
<evidence type="ECO:0000259" key="4">
    <source>
        <dbReference type="PROSITE" id="PS51118"/>
    </source>
</evidence>
<dbReference type="Gene3D" id="1.10.10.10">
    <property type="entry name" value="Winged helix-like DNA-binding domain superfamily/Winged helix DNA-binding domain"/>
    <property type="match status" value="1"/>
</dbReference>
<dbReference type="KEGG" id="cbot:ATE48_12095"/>
<evidence type="ECO:0000256" key="2">
    <source>
        <dbReference type="ARBA" id="ARBA00023125"/>
    </source>
</evidence>
<dbReference type="InterPro" id="IPR036388">
    <property type="entry name" value="WH-like_DNA-bd_sf"/>
</dbReference>
<dbReference type="PANTHER" id="PTHR33204:SF36">
    <property type="entry name" value="TRANSCRIPTIONAL REGULATORY PROTEIN"/>
    <property type="match status" value="1"/>
</dbReference>
<feature type="domain" description="HTH hxlR-type" evidence="4">
    <location>
        <begin position="11"/>
        <end position="108"/>
    </location>
</feature>
<evidence type="ECO:0000313" key="6">
    <source>
        <dbReference type="Proteomes" id="UP000092498"/>
    </source>
</evidence>
<organism evidence="5 6">
    <name type="scientific">Candidatus Viadribacter manganicus</name>
    <dbReference type="NCBI Taxonomy" id="1759059"/>
    <lineage>
        <taxon>Bacteria</taxon>
        <taxon>Pseudomonadati</taxon>
        <taxon>Pseudomonadota</taxon>
        <taxon>Alphaproteobacteria</taxon>
        <taxon>Hyphomonadales</taxon>
        <taxon>Hyphomonadaceae</taxon>
        <taxon>Candidatus Viadribacter</taxon>
    </lineage>
</organism>
<protein>
    <submittedName>
        <fullName evidence="5">HxlR family transcriptional regulator</fullName>
    </submittedName>
</protein>
<dbReference type="AlphaFoldDB" id="A0A1B1ANA3"/>
<dbReference type="InterPro" id="IPR002577">
    <property type="entry name" value="HTH_HxlR"/>
</dbReference>
<evidence type="ECO:0000256" key="3">
    <source>
        <dbReference type="ARBA" id="ARBA00023163"/>
    </source>
</evidence>
<evidence type="ECO:0000256" key="1">
    <source>
        <dbReference type="ARBA" id="ARBA00023015"/>
    </source>
</evidence>
<dbReference type="OrthoDB" id="9782219at2"/>
<reference evidence="5 6" key="1">
    <citation type="submission" date="2015-11" db="EMBL/GenBank/DDBJ databases">
        <title>Whole-Genome Sequence of Candidatus Oderbacter manganicum from the National Park Lower Oder Valley, Germany.</title>
        <authorList>
            <person name="Braun B."/>
            <person name="Liere K."/>
            <person name="Szewzyk U."/>
        </authorList>
    </citation>
    <scope>NUCLEOTIDE SEQUENCE [LARGE SCALE GENOMIC DNA]</scope>
    <source>
        <strain evidence="5 6">OTSz_A_272</strain>
    </source>
</reference>
<dbReference type="RefSeq" id="WP_066774984.1">
    <property type="nucleotide sequence ID" value="NZ_CP013244.1"/>
</dbReference>
<name>A0A1B1ANA3_9PROT</name>
<keyword evidence="3" id="KW-0804">Transcription</keyword>
<dbReference type="PANTHER" id="PTHR33204">
    <property type="entry name" value="TRANSCRIPTIONAL REGULATOR, MARR FAMILY"/>
    <property type="match status" value="1"/>
</dbReference>
<gene>
    <name evidence="5" type="ORF">ATE48_12095</name>
</gene>
<dbReference type="GO" id="GO:0003677">
    <property type="term" value="F:DNA binding"/>
    <property type="evidence" value="ECO:0007669"/>
    <property type="project" value="UniProtKB-KW"/>
</dbReference>
<dbReference type="EMBL" id="CP013244">
    <property type="protein sequence ID" value="ANP48053.1"/>
    <property type="molecule type" value="Genomic_DNA"/>
</dbReference>
<dbReference type="InterPro" id="IPR036390">
    <property type="entry name" value="WH_DNA-bd_sf"/>
</dbReference>
<keyword evidence="2" id="KW-0238">DNA-binding</keyword>
<accession>A0A1B1ANA3</accession>
<dbReference type="PROSITE" id="PS51118">
    <property type="entry name" value="HTH_HXLR"/>
    <property type="match status" value="1"/>
</dbReference>
<keyword evidence="6" id="KW-1185">Reference proteome</keyword>
<dbReference type="STRING" id="1759059.ATE48_12095"/>
<dbReference type="SUPFAM" id="SSF46785">
    <property type="entry name" value="Winged helix' DNA-binding domain"/>
    <property type="match status" value="1"/>
</dbReference>
<dbReference type="InParanoid" id="A0A1B1ANA3"/>
<sequence length="153" mass="17507">MRWDDLDRETCSLSRTLAVIGDRWTLLVLRDAFLRVRRFEDFQASLGIARRVLTERLKLLVDEGVLKKVAYQERPVRYEYRLTEKGLGLYPALVALVHWGDEHYAGKKGPPLLHRHLACGHDFKSVMTCSECGEAIDPREVKPHAGPGARKRA</sequence>
<evidence type="ECO:0000313" key="5">
    <source>
        <dbReference type="EMBL" id="ANP48053.1"/>
    </source>
</evidence>
<proteinExistence type="predicted"/>
<keyword evidence="1" id="KW-0805">Transcription regulation</keyword>